<gene>
    <name evidence="2" type="ORF">C1H70_02700</name>
</gene>
<dbReference type="Proteomes" id="UP000235547">
    <property type="component" value="Unassembled WGS sequence"/>
</dbReference>
<keyword evidence="3" id="KW-1185">Reference proteome</keyword>
<evidence type="ECO:0000313" key="3">
    <source>
        <dbReference type="Proteomes" id="UP000235547"/>
    </source>
</evidence>
<dbReference type="EMBL" id="PNRG01000005">
    <property type="protein sequence ID" value="PMR82128.1"/>
    <property type="molecule type" value="Genomic_DNA"/>
</dbReference>
<protein>
    <submittedName>
        <fullName evidence="2">TIGR02444 family protein</fullName>
    </submittedName>
</protein>
<evidence type="ECO:0000256" key="1">
    <source>
        <dbReference type="SAM" id="Coils"/>
    </source>
</evidence>
<proteinExistence type="predicted"/>
<dbReference type="RefSeq" id="WP_102586798.1">
    <property type="nucleotide sequence ID" value="NZ_BNAE01000002.1"/>
</dbReference>
<dbReference type="OrthoDB" id="5795846at2"/>
<dbReference type="NCBIfam" id="TIGR02444">
    <property type="entry name" value="TIGR02444 family protein"/>
    <property type="match status" value="1"/>
</dbReference>
<organism evidence="2 3">
    <name type="scientific">Halomonas urumqiensis</name>
    <dbReference type="NCBI Taxonomy" id="1684789"/>
    <lineage>
        <taxon>Bacteria</taxon>
        <taxon>Pseudomonadati</taxon>
        <taxon>Pseudomonadota</taxon>
        <taxon>Gammaproteobacteria</taxon>
        <taxon>Oceanospirillales</taxon>
        <taxon>Halomonadaceae</taxon>
        <taxon>Halomonas</taxon>
    </lineage>
</organism>
<sequence length="177" mass="19955">MDTDSTELPSVLRARLTQNPLWDFAVAFYGQPDIEAACLTLQDEAGVDVCELLWHCWLMWHGLTLTTSTEALSSIGTWQREVTVPLRQLRRQLKAQANTNDRVAKLRETLKQAELQAERETLARLENLALQSDLRVLSCEAQGAGKHLAQMLQLQKKSHLSTLQTLIARLDPPTSPR</sequence>
<dbReference type="Pfam" id="PF09523">
    <property type="entry name" value="DUF2390"/>
    <property type="match status" value="1"/>
</dbReference>
<dbReference type="InterPro" id="IPR012659">
    <property type="entry name" value="CHP02444"/>
</dbReference>
<name>A0A2N7UNX3_9GAMM</name>
<accession>A0A2N7UNX3</accession>
<evidence type="ECO:0000313" key="2">
    <source>
        <dbReference type="EMBL" id="PMR82128.1"/>
    </source>
</evidence>
<keyword evidence="1" id="KW-0175">Coiled coil</keyword>
<dbReference type="AlphaFoldDB" id="A0A2N7UNX3"/>
<feature type="coiled-coil region" evidence="1">
    <location>
        <begin position="86"/>
        <end position="123"/>
    </location>
</feature>
<comment type="caution">
    <text evidence="2">The sequence shown here is derived from an EMBL/GenBank/DDBJ whole genome shotgun (WGS) entry which is preliminary data.</text>
</comment>
<reference evidence="2 3" key="1">
    <citation type="submission" date="2018-01" db="EMBL/GenBank/DDBJ databases">
        <title>Halomonas endophytica sp. nov., isolated from storage liquid in the stems of Populus euphratica.</title>
        <authorList>
            <person name="Chen C."/>
        </authorList>
    </citation>
    <scope>NUCLEOTIDE SEQUENCE [LARGE SCALE GENOMIC DNA]</scope>
    <source>
        <strain evidence="2 3">BZ-SZ-XJ27</strain>
    </source>
</reference>